<feature type="compositionally biased region" description="Basic residues" evidence="1">
    <location>
        <begin position="352"/>
        <end position="368"/>
    </location>
</feature>
<evidence type="ECO:0000313" key="2">
    <source>
        <dbReference type="EMBL" id="KAK6524146.1"/>
    </source>
</evidence>
<evidence type="ECO:0000313" key="3">
    <source>
        <dbReference type="Proteomes" id="UP001365542"/>
    </source>
</evidence>
<feature type="region of interest" description="Disordered" evidence="1">
    <location>
        <begin position="1"/>
        <end position="144"/>
    </location>
</feature>
<comment type="caution">
    <text evidence="2">The sequence shown here is derived from an EMBL/GenBank/DDBJ whole genome shotgun (WGS) entry which is preliminary data.</text>
</comment>
<reference evidence="2 3" key="1">
    <citation type="submission" date="2019-10" db="EMBL/GenBank/DDBJ databases">
        <authorList>
            <person name="Palmer J.M."/>
        </authorList>
    </citation>
    <scope>NUCLEOTIDE SEQUENCE [LARGE SCALE GENOMIC DNA]</scope>
    <source>
        <strain evidence="2 3">TWF694</strain>
    </source>
</reference>
<proteinExistence type="predicted"/>
<organism evidence="2 3">
    <name type="scientific">Orbilia ellipsospora</name>
    <dbReference type="NCBI Taxonomy" id="2528407"/>
    <lineage>
        <taxon>Eukaryota</taxon>
        <taxon>Fungi</taxon>
        <taxon>Dikarya</taxon>
        <taxon>Ascomycota</taxon>
        <taxon>Pezizomycotina</taxon>
        <taxon>Orbiliomycetes</taxon>
        <taxon>Orbiliales</taxon>
        <taxon>Orbiliaceae</taxon>
        <taxon>Orbilia</taxon>
    </lineage>
</organism>
<dbReference type="Proteomes" id="UP001365542">
    <property type="component" value="Unassembled WGS sequence"/>
</dbReference>
<feature type="compositionally biased region" description="Low complexity" evidence="1">
    <location>
        <begin position="71"/>
        <end position="87"/>
    </location>
</feature>
<feature type="compositionally biased region" description="Polar residues" evidence="1">
    <location>
        <begin position="327"/>
        <end position="351"/>
    </location>
</feature>
<dbReference type="AlphaFoldDB" id="A0AAV9WS17"/>
<name>A0AAV9WS17_9PEZI</name>
<evidence type="ECO:0000256" key="1">
    <source>
        <dbReference type="SAM" id="MobiDB-lite"/>
    </source>
</evidence>
<sequence length="438" mass="47766">MSTTSPTQKRHLPSSPSMSPRFFQPTPAMAQSNINNIPSTHTRVPSRNNSTTPRPQSPQESFFPTTSFGYPSPKSMSPTSPMSRPLSFSPHLRHLSPTPSSGPPSVKSMSDHESSDDEILSPLSQNLKVHLPDPESDSEEDSHRDIDVVDIDLVDPTSIPIDLKSDVASIFSDNIFASEFARYKPSTTITIEELPALPMSPALSRTQSSGSTTSTISGGTSGHVSWQDSGIEIIQGEYSSCASESELETDDPQTEDDETDDFEWNVDVCSSSYPTDDFLLGGLLSLSTGGMPTSDMAYGMGLPKTMDRSYSISNRPATPFSPRKSRSYSTASATSLFTQSAERSTVSNNNTLKRRSLNTPNTKKRRRIISLFDDDGEGDDESDDAESPSPAKKVKGRMTIDSVLNGSMKKPFNQQGMRRGSLSQMFGLDMAEHMDVDM</sequence>
<feature type="compositionally biased region" description="Polar residues" evidence="1">
    <location>
        <begin position="29"/>
        <end position="69"/>
    </location>
</feature>
<gene>
    <name evidence="2" type="ORF">TWF694_005807</name>
</gene>
<protein>
    <submittedName>
        <fullName evidence="2">Uncharacterized protein</fullName>
    </submittedName>
</protein>
<accession>A0AAV9WS17</accession>
<feature type="compositionally biased region" description="Acidic residues" evidence="1">
    <location>
        <begin position="372"/>
        <end position="386"/>
    </location>
</feature>
<feature type="region of interest" description="Disordered" evidence="1">
    <location>
        <begin position="313"/>
        <end position="399"/>
    </location>
</feature>
<feature type="compositionally biased region" description="Low complexity" evidence="1">
    <location>
        <begin position="208"/>
        <end position="218"/>
    </location>
</feature>
<feature type="region of interest" description="Disordered" evidence="1">
    <location>
        <begin position="201"/>
        <end position="225"/>
    </location>
</feature>
<keyword evidence="3" id="KW-1185">Reference proteome</keyword>
<dbReference type="EMBL" id="JAVHJO010000018">
    <property type="protein sequence ID" value="KAK6524146.1"/>
    <property type="molecule type" value="Genomic_DNA"/>
</dbReference>